<evidence type="ECO:0000256" key="11">
    <source>
        <dbReference type="ARBA" id="ARBA00022692"/>
    </source>
</evidence>
<evidence type="ECO:0000313" key="20">
    <source>
        <dbReference type="EMBL" id="MDR5652956.1"/>
    </source>
</evidence>
<evidence type="ECO:0000256" key="16">
    <source>
        <dbReference type="ARBA" id="ARBA00023209"/>
    </source>
</evidence>
<evidence type="ECO:0000256" key="13">
    <source>
        <dbReference type="ARBA" id="ARBA00022989"/>
    </source>
</evidence>
<feature type="transmembrane region" description="Helical" evidence="19">
    <location>
        <begin position="174"/>
        <end position="199"/>
    </location>
</feature>
<comment type="catalytic activity">
    <reaction evidence="1 18">
        <text>a 1,2-diacyl-sn-glycero-3-phosphate + CTP + H(+) = a CDP-1,2-diacyl-sn-glycerol + diphosphate</text>
        <dbReference type="Rhea" id="RHEA:16229"/>
        <dbReference type="ChEBI" id="CHEBI:15378"/>
        <dbReference type="ChEBI" id="CHEBI:33019"/>
        <dbReference type="ChEBI" id="CHEBI:37563"/>
        <dbReference type="ChEBI" id="CHEBI:58332"/>
        <dbReference type="ChEBI" id="CHEBI:58608"/>
        <dbReference type="EC" id="2.7.7.41"/>
    </reaction>
</comment>
<evidence type="ECO:0000256" key="4">
    <source>
        <dbReference type="ARBA" id="ARBA00005189"/>
    </source>
</evidence>
<evidence type="ECO:0000256" key="6">
    <source>
        <dbReference type="ARBA" id="ARBA00012487"/>
    </source>
</evidence>
<dbReference type="Pfam" id="PF01148">
    <property type="entry name" value="CTP_transf_1"/>
    <property type="match status" value="1"/>
</dbReference>
<comment type="pathway">
    <text evidence="4">Lipid metabolism.</text>
</comment>
<keyword evidence="21" id="KW-1185">Reference proteome</keyword>
<name>A0ABU1F7W2_9RHOB</name>
<evidence type="ECO:0000256" key="3">
    <source>
        <dbReference type="ARBA" id="ARBA00005119"/>
    </source>
</evidence>
<evidence type="ECO:0000256" key="5">
    <source>
        <dbReference type="ARBA" id="ARBA00010185"/>
    </source>
</evidence>
<keyword evidence="12 18" id="KW-0548">Nucleotidyltransferase</keyword>
<keyword evidence="17" id="KW-1208">Phospholipid metabolism</keyword>
<dbReference type="RefSeq" id="WP_310457199.1">
    <property type="nucleotide sequence ID" value="NZ_JAVKPH010000009.1"/>
</dbReference>
<evidence type="ECO:0000256" key="1">
    <source>
        <dbReference type="ARBA" id="ARBA00001698"/>
    </source>
</evidence>
<keyword evidence="14" id="KW-0443">Lipid metabolism</keyword>
<evidence type="ECO:0000256" key="17">
    <source>
        <dbReference type="ARBA" id="ARBA00023264"/>
    </source>
</evidence>
<comment type="similarity">
    <text evidence="5 18">Belongs to the CDS family.</text>
</comment>
<keyword evidence="13 19" id="KW-1133">Transmembrane helix</keyword>
<evidence type="ECO:0000256" key="2">
    <source>
        <dbReference type="ARBA" id="ARBA00004651"/>
    </source>
</evidence>
<feature type="transmembrane region" description="Helical" evidence="19">
    <location>
        <begin position="130"/>
        <end position="154"/>
    </location>
</feature>
<comment type="pathway">
    <text evidence="3 18">Phospholipid metabolism; CDP-diacylglycerol biosynthesis; CDP-diacylglycerol from sn-glycerol 3-phosphate: step 3/3.</text>
</comment>
<evidence type="ECO:0000256" key="18">
    <source>
        <dbReference type="RuleBase" id="RU003938"/>
    </source>
</evidence>
<feature type="transmembrane region" description="Helical" evidence="19">
    <location>
        <begin position="107"/>
        <end position="123"/>
    </location>
</feature>
<dbReference type="InterPro" id="IPR000374">
    <property type="entry name" value="PC_trans"/>
</dbReference>
<keyword evidence="8" id="KW-1003">Cell membrane</keyword>
<proteinExistence type="inferred from homology"/>
<dbReference type="Proteomes" id="UP001247754">
    <property type="component" value="Unassembled WGS sequence"/>
</dbReference>
<protein>
    <recommendedName>
        <fullName evidence="7 18">Phosphatidate cytidylyltransferase</fullName>
        <ecNumber evidence="6 18">2.7.7.41</ecNumber>
    </recommendedName>
</protein>
<evidence type="ECO:0000256" key="12">
    <source>
        <dbReference type="ARBA" id="ARBA00022695"/>
    </source>
</evidence>
<feature type="transmembrane region" description="Helical" evidence="19">
    <location>
        <begin position="242"/>
        <end position="261"/>
    </location>
</feature>
<dbReference type="GO" id="GO:0004605">
    <property type="term" value="F:phosphatidate cytidylyltransferase activity"/>
    <property type="evidence" value="ECO:0007669"/>
    <property type="project" value="UniProtKB-EC"/>
</dbReference>
<accession>A0ABU1F7W2</accession>
<evidence type="ECO:0000256" key="19">
    <source>
        <dbReference type="SAM" id="Phobius"/>
    </source>
</evidence>
<organism evidence="20 21">
    <name type="scientific">Ruixingdingia sedimenti</name>
    <dbReference type="NCBI Taxonomy" id="3073604"/>
    <lineage>
        <taxon>Bacteria</taxon>
        <taxon>Pseudomonadati</taxon>
        <taxon>Pseudomonadota</taxon>
        <taxon>Alphaproteobacteria</taxon>
        <taxon>Rhodobacterales</taxon>
        <taxon>Paracoccaceae</taxon>
        <taxon>Ruixingdingia</taxon>
    </lineage>
</organism>
<dbReference type="EMBL" id="JAVKPH010000009">
    <property type="protein sequence ID" value="MDR5652956.1"/>
    <property type="molecule type" value="Genomic_DNA"/>
</dbReference>
<dbReference type="EC" id="2.7.7.41" evidence="6 18"/>
<feature type="transmembrane region" description="Helical" evidence="19">
    <location>
        <begin position="20"/>
        <end position="49"/>
    </location>
</feature>
<gene>
    <name evidence="20" type="ORF">RGD00_10085</name>
</gene>
<evidence type="ECO:0000256" key="9">
    <source>
        <dbReference type="ARBA" id="ARBA00022516"/>
    </source>
</evidence>
<reference evidence="20 21" key="1">
    <citation type="submission" date="2023-09" db="EMBL/GenBank/DDBJ databases">
        <title>Xinfangfangia sedmenti sp. nov., isolated the sedment.</title>
        <authorList>
            <person name="Xu L."/>
        </authorList>
    </citation>
    <scope>NUCLEOTIDE SEQUENCE [LARGE SCALE GENOMIC DNA]</scope>
    <source>
        <strain evidence="20 21">LG-4</strain>
    </source>
</reference>
<comment type="caution">
    <text evidence="20">The sequence shown here is derived from an EMBL/GenBank/DDBJ whole genome shotgun (WGS) entry which is preliminary data.</text>
</comment>
<sequence>MSAVSGRWGDLKARVLSALVMVAVGAVEIWLGGLPFAALVLLVTGAMVWELARMTGRPGQGAMPLALAALAVAALAGALWLPSDHAELLLAAPALALALTPRRDRRIATVYGLAMLMAGYGLIELRDLGMVALIWLVAVVVASDILGYFAGRILGGPKFWPAISPKKTWSGTAAGWLGAALVGLGFVVWAGAGWGLVALSPLVAFAGQMGDIAESWIKRRAGVKDSSNLIPGHGGVMDRFDALTGAVVVVIALGLVLPLPLPGV</sequence>
<keyword evidence="15 19" id="KW-0472">Membrane</keyword>
<dbReference type="PROSITE" id="PS01315">
    <property type="entry name" value="CDS"/>
    <property type="match status" value="1"/>
</dbReference>
<comment type="subcellular location">
    <subcellularLocation>
        <location evidence="2">Cell membrane</location>
        <topology evidence="2">Multi-pass membrane protein</topology>
    </subcellularLocation>
</comment>
<keyword evidence="9" id="KW-0444">Lipid biosynthesis</keyword>
<evidence type="ECO:0000256" key="14">
    <source>
        <dbReference type="ARBA" id="ARBA00023098"/>
    </source>
</evidence>
<evidence type="ECO:0000256" key="15">
    <source>
        <dbReference type="ARBA" id="ARBA00023136"/>
    </source>
</evidence>
<dbReference type="PANTHER" id="PTHR46382:SF1">
    <property type="entry name" value="PHOSPHATIDATE CYTIDYLYLTRANSFERASE"/>
    <property type="match status" value="1"/>
</dbReference>
<dbReference type="PANTHER" id="PTHR46382">
    <property type="entry name" value="PHOSPHATIDATE CYTIDYLYLTRANSFERASE"/>
    <property type="match status" value="1"/>
</dbReference>
<evidence type="ECO:0000256" key="10">
    <source>
        <dbReference type="ARBA" id="ARBA00022679"/>
    </source>
</evidence>
<evidence type="ECO:0000256" key="7">
    <source>
        <dbReference type="ARBA" id="ARBA00019373"/>
    </source>
</evidence>
<evidence type="ECO:0000256" key="8">
    <source>
        <dbReference type="ARBA" id="ARBA00022475"/>
    </source>
</evidence>
<keyword evidence="11 18" id="KW-0812">Transmembrane</keyword>
<keyword evidence="10 18" id="KW-0808">Transferase</keyword>
<feature type="transmembrane region" description="Helical" evidence="19">
    <location>
        <begin position="61"/>
        <end position="81"/>
    </location>
</feature>
<keyword evidence="16" id="KW-0594">Phospholipid biosynthesis</keyword>
<evidence type="ECO:0000313" key="21">
    <source>
        <dbReference type="Proteomes" id="UP001247754"/>
    </source>
</evidence>